<comment type="caution">
    <text evidence="2">The sequence shown here is derived from an EMBL/GenBank/DDBJ whole genome shotgun (WGS) entry which is preliminary data.</text>
</comment>
<dbReference type="EMBL" id="JACAZH010000005">
    <property type="protein sequence ID" value="KAF7367660.1"/>
    <property type="molecule type" value="Genomic_DNA"/>
</dbReference>
<sequence length="168" mass="18739">MLFCSQLFFLSELQLMSCWIEFDLSFDPTYTLNIAAHYLDDGTARISPSRPAGDVPLAIQVGMHPSAGTSTRMIWLAAASTHCTLPGMDCTDRIATQACVNIGAALVVHSHFWLARKGWVLLSGRSSVFTCIYLSRQYYNSFDHYCHKQASKYLVLSNATYLRSEIVA</sequence>
<feature type="chain" id="PRO_5034509035" description="Secreted protein" evidence="1">
    <location>
        <begin position="19"/>
        <end position="168"/>
    </location>
</feature>
<accession>A0A8H7DAU2</accession>
<evidence type="ECO:0008006" key="4">
    <source>
        <dbReference type="Google" id="ProtNLM"/>
    </source>
</evidence>
<dbReference type="Proteomes" id="UP000623467">
    <property type="component" value="Unassembled WGS sequence"/>
</dbReference>
<gene>
    <name evidence="2" type="ORF">MSAN_00829700</name>
</gene>
<dbReference type="AlphaFoldDB" id="A0A8H7DAU2"/>
<keyword evidence="1" id="KW-0732">Signal</keyword>
<name>A0A8H7DAU2_9AGAR</name>
<organism evidence="2 3">
    <name type="scientific">Mycena sanguinolenta</name>
    <dbReference type="NCBI Taxonomy" id="230812"/>
    <lineage>
        <taxon>Eukaryota</taxon>
        <taxon>Fungi</taxon>
        <taxon>Dikarya</taxon>
        <taxon>Basidiomycota</taxon>
        <taxon>Agaricomycotina</taxon>
        <taxon>Agaricomycetes</taxon>
        <taxon>Agaricomycetidae</taxon>
        <taxon>Agaricales</taxon>
        <taxon>Marasmiineae</taxon>
        <taxon>Mycenaceae</taxon>
        <taxon>Mycena</taxon>
    </lineage>
</organism>
<evidence type="ECO:0000313" key="3">
    <source>
        <dbReference type="Proteomes" id="UP000623467"/>
    </source>
</evidence>
<keyword evidence="3" id="KW-1185">Reference proteome</keyword>
<feature type="signal peptide" evidence="1">
    <location>
        <begin position="1"/>
        <end position="18"/>
    </location>
</feature>
<evidence type="ECO:0000313" key="2">
    <source>
        <dbReference type="EMBL" id="KAF7367660.1"/>
    </source>
</evidence>
<evidence type="ECO:0000256" key="1">
    <source>
        <dbReference type="SAM" id="SignalP"/>
    </source>
</evidence>
<reference evidence="2" key="1">
    <citation type="submission" date="2020-05" db="EMBL/GenBank/DDBJ databases">
        <title>Mycena genomes resolve the evolution of fungal bioluminescence.</title>
        <authorList>
            <person name="Tsai I.J."/>
        </authorList>
    </citation>
    <scope>NUCLEOTIDE SEQUENCE</scope>
    <source>
        <strain evidence="2">160909Yilan</strain>
    </source>
</reference>
<protein>
    <recommendedName>
        <fullName evidence="4">Secreted protein</fullName>
    </recommendedName>
</protein>
<proteinExistence type="predicted"/>